<feature type="signal peptide" evidence="1">
    <location>
        <begin position="1"/>
        <end position="15"/>
    </location>
</feature>
<dbReference type="Gramene" id="RZC57322">
    <property type="protein sequence ID" value="RZC57322"/>
    <property type="gene ID" value="C5167_004626"/>
</dbReference>
<gene>
    <name evidence="2" type="ORF">C5167_004626</name>
</gene>
<protein>
    <recommendedName>
        <fullName evidence="4">F-box associated domain-containing protein</fullName>
    </recommendedName>
</protein>
<evidence type="ECO:0000256" key="1">
    <source>
        <dbReference type="SAM" id="SignalP"/>
    </source>
</evidence>
<accession>A0A4Y7JB79</accession>
<reference evidence="2 3" key="1">
    <citation type="journal article" date="2018" name="Science">
        <title>The opium poppy genome and morphinan production.</title>
        <authorList>
            <person name="Guo L."/>
            <person name="Winzer T."/>
            <person name="Yang X."/>
            <person name="Li Y."/>
            <person name="Ning Z."/>
            <person name="He Z."/>
            <person name="Teodor R."/>
            <person name="Lu Y."/>
            <person name="Bowser T.A."/>
            <person name="Graham I.A."/>
            <person name="Ye K."/>
        </authorList>
    </citation>
    <scope>NUCLEOTIDE SEQUENCE [LARGE SCALE GENOMIC DNA]</scope>
    <source>
        <strain evidence="3">cv. HN1</strain>
        <tissue evidence="2">Leaves</tissue>
    </source>
</reference>
<evidence type="ECO:0000313" key="2">
    <source>
        <dbReference type="EMBL" id="RZC57322.1"/>
    </source>
</evidence>
<dbReference type="AlphaFoldDB" id="A0A4Y7JB79"/>
<organism evidence="2 3">
    <name type="scientific">Papaver somniferum</name>
    <name type="common">Opium poppy</name>
    <dbReference type="NCBI Taxonomy" id="3469"/>
    <lineage>
        <taxon>Eukaryota</taxon>
        <taxon>Viridiplantae</taxon>
        <taxon>Streptophyta</taxon>
        <taxon>Embryophyta</taxon>
        <taxon>Tracheophyta</taxon>
        <taxon>Spermatophyta</taxon>
        <taxon>Magnoliopsida</taxon>
        <taxon>Ranunculales</taxon>
        <taxon>Papaveraceae</taxon>
        <taxon>Papaveroideae</taxon>
        <taxon>Papaver</taxon>
    </lineage>
</organism>
<evidence type="ECO:0008006" key="4">
    <source>
        <dbReference type="Google" id="ProtNLM"/>
    </source>
</evidence>
<name>A0A4Y7JB79_PAPSO</name>
<sequence>MGVLGDCLSLVLVDAKTVEVWVMQDYGVRESWTKRFTTTTQEPIIQYPYWTPMLSLKTGDILMYSYDGFALCDPKKERIGKVSGFFQENICIVRVLTMITSHPQSYVESLVSLNSGTYVKKPRGQKSSVALYSCAEIIDWPLTVTGYVWRVPATLRKTLGLVIYGSSENCVPRKVCYVKVPSIPEDGKSAFHSISDEGSHEVPPHLQIIQSVQCCQYCAMSSEFQVLCCRGLEEG</sequence>
<evidence type="ECO:0000313" key="3">
    <source>
        <dbReference type="Proteomes" id="UP000316621"/>
    </source>
</evidence>
<proteinExistence type="predicted"/>
<keyword evidence="1" id="KW-0732">Signal</keyword>
<keyword evidence="3" id="KW-1185">Reference proteome</keyword>
<feature type="chain" id="PRO_5021417305" description="F-box associated domain-containing protein" evidence="1">
    <location>
        <begin position="16"/>
        <end position="235"/>
    </location>
</feature>
<dbReference type="EMBL" id="CM010718">
    <property type="protein sequence ID" value="RZC57322.1"/>
    <property type="molecule type" value="Genomic_DNA"/>
</dbReference>
<dbReference type="Proteomes" id="UP000316621">
    <property type="component" value="Chromosome 4"/>
</dbReference>